<dbReference type="AlphaFoldDB" id="A0A9P5Z7L8"/>
<feature type="region of interest" description="Disordered" evidence="1">
    <location>
        <begin position="1"/>
        <end position="65"/>
    </location>
</feature>
<accession>A0A9P5Z7L8</accession>
<feature type="compositionally biased region" description="Basic and acidic residues" evidence="1">
    <location>
        <begin position="222"/>
        <end position="231"/>
    </location>
</feature>
<reference evidence="2" key="1">
    <citation type="submission" date="2020-11" db="EMBL/GenBank/DDBJ databases">
        <authorList>
            <consortium name="DOE Joint Genome Institute"/>
            <person name="Ahrendt S."/>
            <person name="Riley R."/>
            <person name="Andreopoulos W."/>
            <person name="Labutti K."/>
            <person name="Pangilinan J."/>
            <person name="Ruiz-Duenas F.J."/>
            <person name="Barrasa J.M."/>
            <person name="Sanchez-Garcia M."/>
            <person name="Camarero S."/>
            <person name="Miyauchi S."/>
            <person name="Serrano A."/>
            <person name="Linde D."/>
            <person name="Babiker R."/>
            <person name="Drula E."/>
            <person name="Ayuso-Fernandez I."/>
            <person name="Pacheco R."/>
            <person name="Padilla G."/>
            <person name="Ferreira P."/>
            <person name="Barriuso J."/>
            <person name="Kellner H."/>
            <person name="Castanera R."/>
            <person name="Alfaro M."/>
            <person name="Ramirez L."/>
            <person name="Pisabarro A.G."/>
            <person name="Kuo A."/>
            <person name="Tritt A."/>
            <person name="Lipzen A."/>
            <person name="He G."/>
            <person name="Yan M."/>
            <person name="Ng V."/>
            <person name="Cullen D."/>
            <person name="Martin F."/>
            <person name="Rosso M.-N."/>
            <person name="Henrissat B."/>
            <person name="Hibbett D."/>
            <person name="Martinez A.T."/>
            <person name="Grigoriev I.V."/>
        </authorList>
    </citation>
    <scope>NUCLEOTIDE SEQUENCE</scope>
    <source>
        <strain evidence="2">CIRM-BRFM 674</strain>
    </source>
</reference>
<gene>
    <name evidence="2" type="ORF">BDN70DRAFT_875033</name>
</gene>
<feature type="compositionally biased region" description="Basic residues" evidence="1">
    <location>
        <begin position="41"/>
        <end position="51"/>
    </location>
</feature>
<dbReference type="Proteomes" id="UP000807469">
    <property type="component" value="Unassembled WGS sequence"/>
</dbReference>
<evidence type="ECO:0000256" key="1">
    <source>
        <dbReference type="SAM" id="MobiDB-lite"/>
    </source>
</evidence>
<feature type="compositionally biased region" description="Polar residues" evidence="1">
    <location>
        <begin position="20"/>
        <end position="30"/>
    </location>
</feature>
<dbReference type="EMBL" id="MU155165">
    <property type="protein sequence ID" value="KAF9482477.1"/>
    <property type="molecule type" value="Genomic_DNA"/>
</dbReference>
<protein>
    <submittedName>
        <fullName evidence="2">Uncharacterized protein</fullName>
    </submittedName>
</protein>
<name>A0A9P5Z7L8_9AGAR</name>
<sequence length="301" mass="33612">MPPAFNFLKNLANHQVKAPSPNQQTESTFSNHDHGDSSPNKLRRKSKKSTKGHIPPVTTSSRQMDAFGGILGHEVDDIGPSRYPAHPFQSIPGSVGNHYLNPNEVRSPDKFSQGLPRSDNSWSRTKEHPPVMQSHSLYDTMPHHNHDFHTSTPHPPELGQRRHEANTANSFVTPDETPIVSQYTANGVQHGQTPSEVSQPSRSWSPIPSVHRASVDDDEPYSENHEHDVPREAGNQSWITDGNLGNRFSADITDPRISTMADLGQPDSMSIHTIHYVEYPQERSPQAAIPRSMPERWVCCL</sequence>
<evidence type="ECO:0000313" key="3">
    <source>
        <dbReference type="Proteomes" id="UP000807469"/>
    </source>
</evidence>
<organism evidence="2 3">
    <name type="scientific">Pholiota conissans</name>
    <dbReference type="NCBI Taxonomy" id="109636"/>
    <lineage>
        <taxon>Eukaryota</taxon>
        <taxon>Fungi</taxon>
        <taxon>Dikarya</taxon>
        <taxon>Basidiomycota</taxon>
        <taxon>Agaricomycotina</taxon>
        <taxon>Agaricomycetes</taxon>
        <taxon>Agaricomycetidae</taxon>
        <taxon>Agaricales</taxon>
        <taxon>Agaricineae</taxon>
        <taxon>Strophariaceae</taxon>
        <taxon>Pholiota</taxon>
    </lineage>
</organism>
<comment type="caution">
    <text evidence="2">The sequence shown here is derived from an EMBL/GenBank/DDBJ whole genome shotgun (WGS) entry which is preliminary data.</text>
</comment>
<evidence type="ECO:0000313" key="2">
    <source>
        <dbReference type="EMBL" id="KAF9482477.1"/>
    </source>
</evidence>
<proteinExistence type="predicted"/>
<keyword evidence="3" id="KW-1185">Reference proteome</keyword>
<feature type="region of interest" description="Disordered" evidence="1">
    <location>
        <begin position="188"/>
        <end position="242"/>
    </location>
</feature>
<feature type="region of interest" description="Disordered" evidence="1">
    <location>
        <begin position="78"/>
        <end position="161"/>
    </location>
</feature>
<feature type="compositionally biased region" description="Polar residues" evidence="1">
    <location>
        <begin position="188"/>
        <end position="206"/>
    </location>
</feature>
<dbReference type="OrthoDB" id="3070073at2759"/>